<sequence>MQKYNINFNTVLKISVKPGDNIKDTSFSELLKALPELFEKKNLSSLFEKKTGDTTEKEEISIIFKLFKEIIFGRFQESNLSDTHYVSFLHKEDSKSLESINTKESKKKE</sequence>
<gene>
    <name evidence="1" type="ORF">E2986_12843</name>
</gene>
<dbReference type="AlphaFoldDB" id="A0A833VM08"/>
<comment type="caution">
    <text evidence="1">The sequence shown here is derived from an EMBL/GenBank/DDBJ whole genome shotgun (WGS) entry which is preliminary data.</text>
</comment>
<accession>A0A833VM08</accession>
<dbReference type="Proteomes" id="UP000655588">
    <property type="component" value="Unassembled WGS sequence"/>
</dbReference>
<dbReference type="EMBL" id="WNWW01000545">
    <property type="protein sequence ID" value="KAF3423701.1"/>
    <property type="molecule type" value="Genomic_DNA"/>
</dbReference>
<name>A0A833VM08_9HYME</name>
<keyword evidence="2" id="KW-1185">Reference proteome</keyword>
<evidence type="ECO:0000313" key="1">
    <source>
        <dbReference type="EMBL" id="KAF3423701.1"/>
    </source>
</evidence>
<protein>
    <submittedName>
        <fullName evidence="1">Uncharacterized protein</fullName>
    </submittedName>
</protein>
<organism evidence="1 2">
    <name type="scientific">Frieseomelitta varia</name>
    <dbReference type="NCBI Taxonomy" id="561572"/>
    <lineage>
        <taxon>Eukaryota</taxon>
        <taxon>Metazoa</taxon>
        <taxon>Ecdysozoa</taxon>
        <taxon>Arthropoda</taxon>
        <taxon>Hexapoda</taxon>
        <taxon>Insecta</taxon>
        <taxon>Pterygota</taxon>
        <taxon>Neoptera</taxon>
        <taxon>Endopterygota</taxon>
        <taxon>Hymenoptera</taxon>
        <taxon>Apocrita</taxon>
        <taxon>Aculeata</taxon>
        <taxon>Apoidea</taxon>
        <taxon>Anthophila</taxon>
        <taxon>Apidae</taxon>
        <taxon>Frieseomelitta</taxon>
    </lineage>
</organism>
<evidence type="ECO:0000313" key="2">
    <source>
        <dbReference type="Proteomes" id="UP000655588"/>
    </source>
</evidence>
<reference evidence="1" key="1">
    <citation type="submission" date="2019-11" db="EMBL/GenBank/DDBJ databases">
        <title>The nuclear and mitochondrial genomes of Frieseomelitta varia - a highly eusocial stingless bee (Meliponini) with a permanently sterile worker caste.</title>
        <authorList>
            <person name="Freitas F.C.P."/>
            <person name="Lourenco A.P."/>
            <person name="Nunes F.M.F."/>
            <person name="Paschoal A.R."/>
            <person name="Abreu F.C.P."/>
            <person name="Barbin F.O."/>
            <person name="Bataglia L."/>
            <person name="Cardoso-Junior C.A.M."/>
            <person name="Cervoni M.S."/>
            <person name="Silva S.R."/>
            <person name="Dalarmi F."/>
            <person name="Del Lama M.A."/>
            <person name="Depintor T.S."/>
            <person name="Ferreira K.M."/>
            <person name="Goria P.S."/>
            <person name="Jaskot M.C."/>
            <person name="Lago D.C."/>
            <person name="Luna-Lucena D."/>
            <person name="Moda L.M."/>
            <person name="Nascimento L."/>
            <person name="Pedrino M."/>
            <person name="Rabico F.O."/>
            <person name="Sanches F.C."/>
            <person name="Santos D.E."/>
            <person name="Santos C.G."/>
            <person name="Vieira J."/>
            <person name="Lopes T.F."/>
            <person name="Barchuk A.R."/>
            <person name="Hartfelder K."/>
            <person name="Simoes Z.L.P."/>
            <person name="Bitondi M.M.G."/>
            <person name="Pinheiro D.G."/>
        </authorList>
    </citation>
    <scope>NUCLEOTIDE SEQUENCE</scope>
    <source>
        <strain evidence="1">USP_RPSP 00005682</strain>
        <tissue evidence="1">Whole individual</tissue>
    </source>
</reference>
<proteinExistence type="predicted"/>